<dbReference type="EMBL" id="CAJHNH020008469">
    <property type="protein sequence ID" value="CAG5135905.1"/>
    <property type="molecule type" value="Genomic_DNA"/>
</dbReference>
<keyword evidence="4" id="KW-1185">Reference proteome</keyword>
<name>A0A8S4A738_9EUPU</name>
<evidence type="ECO:0000313" key="3">
    <source>
        <dbReference type="EMBL" id="CAG5135905.1"/>
    </source>
</evidence>
<dbReference type="SMART" id="SM00698">
    <property type="entry name" value="MORN"/>
    <property type="match status" value="7"/>
</dbReference>
<dbReference type="Proteomes" id="UP000678393">
    <property type="component" value="Unassembled WGS sequence"/>
</dbReference>
<feature type="compositionally biased region" description="Basic and acidic residues" evidence="2">
    <location>
        <begin position="310"/>
        <end position="319"/>
    </location>
</feature>
<evidence type="ECO:0008006" key="5">
    <source>
        <dbReference type="Google" id="ProtNLM"/>
    </source>
</evidence>
<protein>
    <recommendedName>
        <fullName evidence="5">MORN repeat-containing protein 1</fullName>
    </recommendedName>
</protein>
<dbReference type="InterPro" id="IPR003409">
    <property type="entry name" value="MORN"/>
</dbReference>
<dbReference type="OrthoDB" id="423343at2759"/>
<dbReference type="PANTHER" id="PTHR43215:SF14">
    <property type="entry name" value="RADIAL SPOKE HEAD 1 HOMOLOG"/>
    <property type="match status" value="1"/>
</dbReference>
<dbReference type="Pfam" id="PF02493">
    <property type="entry name" value="MORN"/>
    <property type="match status" value="7"/>
</dbReference>
<feature type="region of interest" description="Disordered" evidence="2">
    <location>
        <begin position="305"/>
        <end position="335"/>
    </location>
</feature>
<proteinExistence type="predicted"/>
<reference evidence="3" key="1">
    <citation type="submission" date="2021-04" db="EMBL/GenBank/DDBJ databases">
        <authorList>
            <consortium name="Molecular Ecology Group"/>
        </authorList>
    </citation>
    <scope>NUCLEOTIDE SEQUENCE</scope>
</reference>
<evidence type="ECO:0000313" key="4">
    <source>
        <dbReference type="Proteomes" id="UP000678393"/>
    </source>
</evidence>
<gene>
    <name evidence="3" type="ORF">CUNI_LOCUS21463</name>
</gene>
<sequence>MADDSNKIEQERREAYIGEKQNHLRDGYGTYIYKNSFFRYEGQWLKGIKHGHGKLVMKDGTYYEGQFVKGEINGNGYKYSAHAQTKYTGQFLYGEMHGDGSMIYKNGSVYDGQWYRNKRHGFGTLNTRRTDEVVVQFIFADSEEANSYDYTYHNLSNGDRYEGQWVMDKRQGHGELMCSDGTSYNGQFMNNFFHGEGMMRHASGIYYSGLWINGYPAVMATKIVLIGDQSPLVLSQGQPFSIKVECRNDEDELVPDSARELQVIAGFKYWEPKEGSALFDMIEDVENKPIPTPFYSVVPYPLTDQLPETKTTDDHKSETRMTSTRRTLEEDDEDDVRASIDEAFLDPPQITSLIKESKLSIETADDRSSFMSAVKQPSVALLTYLQEELPADQEGEADDVTQLFPPVATKPTTNGICEWLNLQLAPPPPMYRPFVIMEEETKTATRKSLLKERKSLPRNSIELSKYPSKIEKVRKEEKFARPGEYILIVQDVTNPPFMGRRLEPAYLVIQLTEPQETIIKKKRKGDKRSK</sequence>
<dbReference type="AlphaFoldDB" id="A0A8S4A738"/>
<accession>A0A8S4A738</accession>
<dbReference type="SUPFAM" id="SSF82185">
    <property type="entry name" value="Histone H3 K4-specific methyltransferase SET7/9 N-terminal domain"/>
    <property type="match status" value="2"/>
</dbReference>
<dbReference type="PANTHER" id="PTHR43215">
    <property type="entry name" value="RADIAL SPOKE HEAD 1 HOMOLOG"/>
    <property type="match status" value="1"/>
</dbReference>
<keyword evidence="1" id="KW-0677">Repeat</keyword>
<organism evidence="3 4">
    <name type="scientific">Candidula unifasciata</name>
    <dbReference type="NCBI Taxonomy" id="100452"/>
    <lineage>
        <taxon>Eukaryota</taxon>
        <taxon>Metazoa</taxon>
        <taxon>Spiralia</taxon>
        <taxon>Lophotrochozoa</taxon>
        <taxon>Mollusca</taxon>
        <taxon>Gastropoda</taxon>
        <taxon>Heterobranchia</taxon>
        <taxon>Euthyneura</taxon>
        <taxon>Panpulmonata</taxon>
        <taxon>Eupulmonata</taxon>
        <taxon>Stylommatophora</taxon>
        <taxon>Helicina</taxon>
        <taxon>Helicoidea</taxon>
        <taxon>Geomitridae</taxon>
        <taxon>Candidula</taxon>
    </lineage>
</organism>
<comment type="caution">
    <text evidence="3">The sequence shown here is derived from an EMBL/GenBank/DDBJ whole genome shotgun (WGS) entry which is preliminary data.</text>
</comment>
<dbReference type="Gene3D" id="2.20.110.10">
    <property type="entry name" value="Histone H3 K4-specific methyltransferase SET7/9 N-terminal domain"/>
    <property type="match status" value="2"/>
</dbReference>
<evidence type="ECO:0000256" key="2">
    <source>
        <dbReference type="SAM" id="MobiDB-lite"/>
    </source>
</evidence>
<dbReference type="GO" id="GO:0005829">
    <property type="term" value="C:cytosol"/>
    <property type="evidence" value="ECO:0007669"/>
    <property type="project" value="TreeGrafter"/>
</dbReference>
<evidence type="ECO:0000256" key="1">
    <source>
        <dbReference type="ARBA" id="ARBA00022737"/>
    </source>
</evidence>